<organism evidence="2">
    <name type="scientific">Siphoviridae sp. ctiV651</name>
    <dbReference type="NCBI Taxonomy" id="2827917"/>
    <lineage>
        <taxon>Viruses</taxon>
        <taxon>Duplodnaviria</taxon>
        <taxon>Heunggongvirae</taxon>
        <taxon>Uroviricota</taxon>
        <taxon>Caudoviricetes</taxon>
    </lineage>
</organism>
<reference evidence="2" key="1">
    <citation type="journal article" date="2021" name="Proc. Natl. Acad. Sci. U.S.A.">
        <title>A Catalog of Tens of Thousands of Viruses from Human Metagenomes Reveals Hidden Associations with Chronic Diseases.</title>
        <authorList>
            <person name="Tisza M.J."/>
            <person name="Buck C.B."/>
        </authorList>
    </citation>
    <scope>NUCLEOTIDE SEQUENCE</scope>
    <source>
        <strain evidence="2">CtiV651</strain>
    </source>
</reference>
<dbReference type="PROSITE" id="PS51257">
    <property type="entry name" value="PROKAR_LIPOPROTEIN"/>
    <property type="match status" value="1"/>
</dbReference>
<feature type="transmembrane region" description="Helical" evidence="1">
    <location>
        <begin position="12"/>
        <end position="33"/>
    </location>
</feature>
<evidence type="ECO:0000313" key="2">
    <source>
        <dbReference type="EMBL" id="DAF45959.1"/>
    </source>
</evidence>
<dbReference type="EMBL" id="BK032528">
    <property type="protein sequence ID" value="DAF45959.1"/>
    <property type="molecule type" value="Genomic_DNA"/>
</dbReference>
<sequence>MDAFKELLQINFVSFFIACFVILTFIVSAVQLIGKFSKIVGKPFKWVKKKDEDHELLVNTINKVNNLEEKQRNDTKESIRHDEMIKNDLNKVSITVDEIVAILSDMKKKDNVTEIKKLKDKIVGYYNKFKDVGEWTKVDKDVFWDLFDDYDVRGGDGFVHSIIEPVMRQLKEID</sequence>
<name>A0A8S5S5L9_9CAUD</name>
<accession>A0A8S5S5L9</accession>
<keyword evidence="1" id="KW-0812">Transmembrane</keyword>
<keyword evidence="1" id="KW-0472">Membrane</keyword>
<keyword evidence="1" id="KW-1133">Transmembrane helix</keyword>
<proteinExistence type="predicted"/>
<evidence type="ECO:0000256" key="1">
    <source>
        <dbReference type="SAM" id="Phobius"/>
    </source>
</evidence>
<protein>
    <submittedName>
        <fullName evidence="2">Uncharacterized protein</fullName>
    </submittedName>
</protein>